<dbReference type="Pfam" id="PF01842">
    <property type="entry name" value="ACT"/>
    <property type="match status" value="1"/>
</dbReference>
<evidence type="ECO:0000259" key="1">
    <source>
        <dbReference type="PROSITE" id="PS51186"/>
    </source>
</evidence>
<dbReference type="Pfam" id="PF00583">
    <property type="entry name" value="Acetyltransf_1"/>
    <property type="match status" value="1"/>
</dbReference>
<dbReference type="AlphaFoldDB" id="A0A917F192"/>
<dbReference type="Proteomes" id="UP000649179">
    <property type="component" value="Unassembled WGS sequence"/>
</dbReference>
<reference evidence="3" key="2">
    <citation type="submission" date="2020-09" db="EMBL/GenBank/DDBJ databases">
        <authorList>
            <person name="Sun Q."/>
            <person name="Zhou Y."/>
        </authorList>
    </citation>
    <scope>NUCLEOTIDE SEQUENCE</scope>
    <source>
        <strain evidence="3">CGMCC 1.16067</strain>
    </source>
</reference>
<evidence type="ECO:0000313" key="4">
    <source>
        <dbReference type="Proteomes" id="UP000649179"/>
    </source>
</evidence>
<sequence length="261" mass="27383">MWWTVRTTTADRPGALARIAGACGERGVNVLGLQIHPALGEVRDELVLETPAGWVATDLADLIGAAGRLAVEVEPRPDQSIVDETVRWLRAAHRVLAAPERRAAVVAGLVPGAPSGIEQARLDALGAVLDAAAEPPPEDDLEVDVEVAGSVVRARAGSTVVATGRLAEGPEPEVPQLTVVVRAAWRRRGIGRAVLAQTLGLALATGAHEVVLVAPAADEGTLPLLDALGLRGRMRLHGGDLHVRLAVPQRHRLEGPAMRSR</sequence>
<dbReference type="CDD" id="cd04301">
    <property type="entry name" value="NAT_SF"/>
    <property type="match status" value="1"/>
</dbReference>
<evidence type="ECO:0008006" key="5">
    <source>
        <dbReference type="Google" id="ProtNLM"/>
    </source>
</evidence>
<dbReference type="PROSITE" id="PS51671">
    <property type="entry name" value="ACT"/>
    <property type="match status" value="1"/>
</dbReference>
<organism evidence="3 4">
    <name type="scientific">Marmoricola endophyticus</name>
    <dbReference type="NCBI Taxonomy" id="2040280"/>
    <lineage>
        <taxon>Bacteria</taxon>
        <taxon>Bacillati</taxon>
        <taxon>Actinomycetota</taxon>
        <taxon>Actinomycetes</taxon>
        <taxon>Propionibacteriales</taxon>
        <taxon>Nocardioidaceae</taxon>
        <taxon>Marmoricola</taxon>
    </lineage>
</organism>
<dbReference type="SUPFAM" id="SSF55729">
    <property type="entry name" value="Acyl-CoA N-acyltransferases (Nat)"/>
    <property type="match status" value="1"/>
</dbReference>
<dbReference type="EMBL" id="BMKQ01000001">
    <property type="protein sequence ID" value="GGF42314.1"/>
    <property type="molecule type" value="Genomic_DNA"/>
</dbReference>
<dbReference type="Gene3D" id="3.40.630.30">
    <property type="match status" value="1"/>
</dbReference>
<proteinExistence type="predicted"/>
<reference evidence="3" key="1">
    <citation type="journal article" date="2014" name="Int. J. Syst. Evol. Microbiol.">
        <title>Complete genome sequence of Corynebacterium casei LMG S-19264T (=DSM 44701T), isolated from a smear-ripened cheese.</title>
        <authorList>
            <consortium name="US DOE Joint Genome Institute (JGI-PGF)"/>
            <person name="Walter F."/>
            <person name="Albersmeier A."/>
            <person name="Kalinowski J."/>
            <person name="Ruckert C."/>
        </authorList>
    </citation>
    <scope>NUCLEOTIDE SEQUENCE</scope>
    <source>
        <strain evidence="3">CGMCC 1.16067</strain>
    </source>
</reference>
<comment type="caution">
    <text evidence="3">The sequence shown here is derived from an EMBL/GenBank/DDBJ whole genome shotgun (WGS) entry which is preliminary data.</text>
</comment>
<dbReference type="InterPro" id="IPR016181">
    <property type="entry name" value="Acyl_CoA_acyltransferase"/>
</dbReference>
<protein>
    <recommendedName>
        <fullName evidence="5">GNAT family N-acetyltransferase</fullName>
    </recommendedName>
</protein>
<dbReference type="SUPFAM" id="SSF55021">
    <property type="entry name" value="ACT-like"/>
    <property type="match status" value="1"/>
</dbReference>
<dbReference type="InterPro" id="IPR000182">
    <property type="entry name" value="GNAT_dom"/>
</dbReference>
<evidence type="ECO:0000259" key="2">
    <source>
        <dbReference type="PROSITE" id="PS51671"/>
    </source>
</evidence>
<dbReference type="GO" id="GO:0016747">
    <property type="term" value="F:acyltransferase activity, transferring groups other than amino-acyl groups"/>
    <property type="evidence" value="ECO:0007669"/>
    <property type="project" value="InterPro"/>
</dbReference>
<dbReference type="InterPro" id="IPR045865">
    <property type="entry name" value="ACT-like_dom_sf"/>
</dbReference>
<feature type="domain" description="ACT" evidence="2">
    <location>
        <begin position="4"/>
        <end position="80"/>
    </location>
</feature>
<evidence type="ECO:0000313" key="3">
    <source>
        <dbReference type="EMBL" id="GGF42314.1"/>
    </source>
</evidence>
<dbReference type="RefSeq" id="WP_188780993.1">
    <property type="nucleotide sequence ID" value="NZ_BMKQ01000001.1"/>
</dbReference>
<dbReference type="InterPro" id="IPR002912">
    <property type="entry name" value="ACT_dom"/>
</dbReference>
<gene>
    <name evidence="3" type="ORF">GCM10011519_15200</name>
</gene>
<name>A0A917F192_9ACTN</name>
<keyword evidence="4" id="KW-1185">Reference proteome</keyword>
<feature type="domain" description="N-acetyltransferase" evidence="1">
    <location>
        <begin position="107"/>
        <end position="250"/>
    </location>
</feature>
<accession>A0A917F192</accession>
<dbReference type="PROSITE" id="PS51186">
    <property type="entry name" value="GNAT"/>
    <property type="match status" value="1"/>
</dbReference>
<dbReference type="Gene3D" id="3.30.70.260">
    <property type="match status" value="1"/>
</dbReference>